<reference evidence="1 2" key="1">
    <citation type="submission" date="2019-02" db="EMBL/GenBank/DDBJ databases">
        <title>Deep-cultivation of Planctomycetes and their phenomic and genomic characterization uncovers novel biology.</title>
        <authorList>
            <person name="Wiegand S."/>
            <person name="Jogler M."/>
            <person name="Boedeker C."/>
            <person name="Pinto D."/>
            <person name="Vollmers J."/>
            <person name="Rivas-Marin E."/>
            <person name="Kohn T."/>
            <person name="Peeters S.H."/>
            <person name="Heuer A."/>
            <person name="Rast P."/>
            <person name="Oberbeckmann S."/>
            <person name="Bunk B."/>
            <person name="Jeske O."/>
            <person name="Meyerdierks A."/>
            <person name="Storesund J.E."/>
            <person name="Kallscheuer N."/>
            <person name="Luecker S."/>
            <person name="Lage O.M."/>
            <person name="Pohl T."/>
            <person name="Merkel B.J."/>
            <person name="Hornburger P."/>
            <person name="Mueller R.-W."/>
            <person name="Bruemmer F."/>
            <person name="Labrenz M."/>
            <person name="Spormann A.M."/>
            <person name="Op Den Camp H."/>
            <person name="Overmann J."/>
            <person name="Amann R."/>
            <person name="Jetten M.S.M."/>
            <person name="Mascher T."/>
            <person name="Medema M.H."/>
            <person name="Devos D.P."/>
            <person name="Kaster A.-K."/>
            <person name="Ovreas L."/>
            <person name="Rohde M."/>
            <person name="Galperin M.Y."/>
            <person name="Jogler C."/>
        </authorList>
    </citation>
    <scope>NUCLEOTIDE SEQUENCE [LARGE SCALE GENOMIC DNA]</scope>
    <source>
        <strain evidence="1 2">Pla52n</strain>
    </source>
</reference>
<evidence type="ECO:0000313" key="2">
    <source>
        <dbReference type="Proteomes" id="UP000320176"/>
    </source>
</evidence>
<keyword evidence="2" id="KW-1185">Reference proteome</keyword>
<protein>
    <submittedName>
        <fullName evidence="1">Uncharacterized protein</fullName>
    </submittedName>
</protein>
<comment type="caution">
    <text evidence="1">The sequence shown here is derived from an EMBL/GenBank/DDBJ whole genome shotgun (WGS) entry which is preliminary data.</text>
</comment>
<dbReference type="AlphaFoldDB" id="A0A5C6A1Y7"/>
<accession>A0A5C6A1Y7</accession>
<name>A0A5C6A1Y7_9BACT</name>
<organism evidence="1 2">
    <name type="scientific">Stieleria varia</name>
    <dbReference type="NCBI Taxonomy" id="2528005"/>
    <lineage>
        <taxon>Bacteria</taxon>
        <taxon>Pseudomonadati</taxon>
        <taxon>Planctomycetota</taxon>
        <taxon>Planctomycetia</taxon>
        <taxon>Pirellulales</taxon>
        <taxon>Pirellulaceae</taxon>
        <taxon>Stieleria</taxon>
    </lineage>
</organism>
<gene>
    <name evidence="1" type="ORF">Pla52n_60100</name>
</gene>
<proteinExistence type="predicted"/>
<evidence type="ECO:0000313" key="1">
    <source>
        <dbReference type="EMBL" id="TWT93350.1"/>
    </source>
</evidence>
<sequence length="88" mass="9964">MNPTAESTAFDRAVSPVLRQVLPQPKAETVISFDVDLELRARIEELAAKSTEGELTDQERLEYQGYVRANKFIATLQRQARRLLNSDS</sequence>
<dbReference type="EMBL" id="SJPN01000009">
    <property type="protein sequence ID" value="TWT93350.1"/>
    <property type="molecule type" value="Genomic_DNA"/>
</dbReference>
<dbReference type="Proteomes" id="UP000320176">
    <property type="component" value="Unassembled WGS sequence"/>
</dbReference>